<dbReference type="InterPro" id="IPR049945">
    <property type="entry name" value="AAA_22"/>
</dbReference>
<proteinExistence type="predicted"/>
<dbReference type="InterPro" id="IPR027417">
    <property type="entry name" value="P-loop_NTPase"/>
</dbReference>
<dbReference type="Gene3D" id="3.40.50.300">
    <property type="entry name" value="P-loop containing nucleotide triphosphate hydrolases"/>
    <property type="match status" value="1"/>
</dbReference>
<organism evidence="2">
    <name type="scientific">hydrothermal vent metagenome</name>
    <dbReference type="NCBI Taxonomy" id="652676"/>
    <lineage>
        <taxon>unclassified sequences</taxon>
        <taxon>metagenomes</taxon>
        <taxon>ecological metagenomes</taxon>
    </lineage>
</organism>
<dbReference type="SUPFAM" id="SSF52540">
    <property type="entry name" value="P-loop containing nucleoside triphosphate hydrolases"/>
    <property type="match status" value="1"/>
</dbReference>
<dbReference type="EMBL" id="UOEY01000106">
    <property type="protein sequence ID" value="VAW40647.1"/>
    <property type="molecule type" value="Genomic_DNA"/>
</dbReference>
<dbReference type="GO" id="GO:0016887">
    <property type="term" value="F:ATP hydrolysis activity"/>
    <property type="evidence" value="ECO:0007669"/>
    <property type="project" value="InterPro"/>
</dbReference>
<protein>
    <recommendedName>
        <fullName evidence="1">ORC1/DEAH AAA+ ATPase domain-containing protein</fullName>
    </recommendedName>
</protein>
<dbReference type="AlphaFoldDB" id="A0A3B0VQH1"/>
<gene>
    <name evidence="2" type="ORF">MNBD_DELTA04-11</name>
</gene>
<sequence length="231" mass="26174">MGYEPLVKQNPLRVLKIGTENAREMGLVMARPGLGKTALLVQIALDSILRGNRVIHVSIGESIDKTRCRYDDILRTILQEYSVSQPHELIEMVQHHRMIMTFKESVFSRAKLEERLNDLIMQNIFKPNCLVIDGFDFESVDRESLADLKDLANMMSMQFWFSAVTHRDDKRKSSSGVPAPCHEVDDLFDTVILLKPEGSNIRLDIVRNNGKANGSGVCLDLDPSTMMIKRS</sequence>
<feature type="domain" description="ORC1/DEAH AAA+ ATPase" evidence="1">
    <location>
        <begin position="23"/>
        <end position="165"/>
    </location>
</feature>
<evidence type="ECO:0000259" key="1">
    <source>
        <dbReference type="Pfam" id="PF13401"/>
    </source>
</evidence>
<accession>A0A3B0VQH1</accession>
<evidence type="ECO:0000313" key="2">
    <source>
        <dbReference type="EMBL" id="VAW40647.1"/>
    </source>
</evidence>
<dbReference type="Pfam" id="PF13401">
    <property type="entry name" value="AAA_22"/>
    <property type="match status" value="1"/>
</dbReference>
<name>A0A3B0VQH1_9ZZZZ</name>
<reference evidence="2" key="1">
    <citation type="submission" date="2018-06" db="EMBL/GenBank/DDBJ databases">
        <authorList>
            <person name="Zhirakovskaya E."/>
        </authorList>
    </citation>
    <scope>NUCLEOTIDE SEQUENCE</scope>
</reference>